<dbReference type="RefSeq" id="WP_144686959.1">
    <property type="nucleotide sequence ID" value="NZ_QPJU01000007.1"/>
</dbReference>
<dbReference type="EMBL" id="QPJU01000007">
    <property type="protein sequence ID" value="RCX08994.1"/>
    <property type="molecule type" value="Genomic_DNA"/>
</dbReference>
<organism evidence="1 2">
    <name type="scientific">Extensimonas vulgaris</name>
    <dbReference type="NCBI Taxonomy" id="1031594"/>
    <lineage>
        <taxon>Bacteria</taxon>
        <taxon>Pseudomonadati</taxon>
        <taxon>Pseudomonadota</taxon>
        <taxon>Betaproteobacteria</taxon>
        <taxon>Burkholderiales</taxon>
        <taxon>Comamonadaceae</taxon>
        <taxon>Extensimonas</taxon>
    </lineage>
</organism>
<reference evidence="1 2" key="1">
    <citation type="submission" date="2018-07" db="EMBL/GenBank/DDBJ databases">
        <title>Genomic Encyclopedia of Type Strains, Phase IV (KMG-IV): sequencing the most valuable type-strain genomes for metagenomic binning, comparative biology and taxonomic classification.</title>
        <authorList>
            <person name="Goeker M."/>
        </authorList>
    </citation>
    <scope>NUCLEOTIDE SEQUENCE [LARGE SCALE GENOMIC DNA]</scope>
    <source>
        <strain evidence="1 2">DSM 100911</strain>
    </source>
</reference>
<evidence type="ECO:0000313" key="2">
    <source>
        <dbReference type="Proteomes" id="UP000252174"/>
    </source>
</evidence>
<comment type="caution">
    <text evidence="1">The sequence shown here is derived from an EMBL/GenBank/DDBJ whole genome shotgun (WGS) entry which is preliminary data.</text>
</comment>
<evidence type="ECO:0000313" key="1">
    <source>
        <dbReference type="EMBL" id="RCX08994.1"/>
    </source>
</evidence>
<gene>
    <name evidence="1" type="ORF">DFR45_10774</name>
</gene>
<dbReference type="OrthoDB" id="8907515at2"/>
<name>A0A369ANH7_9BURK</name>
<proteinExistence type="predicted"/>
<dbReference type="AlphaFoldDB" id="A0A369ANH7"/>
<keyword evidence="2" id="KW-1185">Reference proteome</keyword>
<dbReference type="Proteomes" id="UP000252174">
    <property type="component" value="Unassembled WGS sequence"/>
</dbReference>
<accession>A0A369ANH7</accession>
<protein>
    <submittedName>
        <fullName evidence="1">Uncharacterized protein</fullName>
    </submittedName>
</protein>
<sequence>MGIALLTLSTLIQRLFLLSLRHKRPLATPALQESRRFRVAPGCVRIFRPNSCTANEARFAITGRMADVCAELERLAANDEAWR</sequence>